<evidence type="ECO:0000313" key="1">
    <source>
        <dbReference type="EMBL" id="RRT80234.1"/>
    </source>
</evidence>
<protein>
    <submittedName>
        <fullName evidence="1">Uncharacterized protein</fullName>
    </submittedName>
</protein>
<name>A0A427AVD7_ENSVE</name>
<dbReference type="GO" id="GO:0005739">
    <property type="term" value="C:mitochondrion"/>
    <property type="evidence" value="ECO:0007669"/>
    <property type="project" value="TreeGrafter"/>
</dbReference>
<dbReference type="AlphaFoldDB" id="A0A427AVD7"/>
<organism evidence="1 2">
    <name type="scientific">Ensete ventricosum</name>
    <name type="common">Abyssinian banana</name>
    <name type="synonym">Musa ensete</name>
    <dbReference type="NCBI Taxonomy" id="4639"/>
    <lineage>
        <taxon>Eukaryota</taxon>
        <taxon>Viridiplantae</taxon>
        <taxon>Streptophyta</taxon>
        <taxon>Embryophyta</taxon>
        <taxon>Tracheophyta</taxon>
        <taxon>Spermatophyta</taxon>
        <taxon>Magnoliopsida</taxon>
        <taxon>Liliopsida</taxon>
        <taxon>Zingiberales</taxon>
        <taxon>Musaceae</taxon>
        <taxon>Ensete</taxon>
    </lineage>
</organism>
<reference evidence="1 2" key="1">
    <citation type="journal article" date="2014" name="Agronomy (Basel)">
        <title>A Draft Genome Sequence for Ensete ventricosum, the Drought-Tolerant Tree Against Hunger.</title>
        <authorList>
            <person name="Harrison J."/>
            <person name="Moore K.A."/>
            <person name="Paszkiewicz K."/>
            <person name="Jones T."/>
            <person name="Grant M."/>
            <person name="Ambacheew D."/>
            <person name="Muzemil S."/>
            <person name="Studholme D.J."/>
        </authorList>
    </citation>
    <scope>NUCLEOTIDE SEQUENCE [LARGE SCALE GENOMIC DNA]</scope>
</reference>
<dbReference type="EMBL" id="AMZH03001196">
    <property type="protein sequence ID" value="RRT80234.1"/>
    <property type="molecule type" value="Genomic_DNA"/>
</dbReference>
<proteinExistence type="predicted"/>
<gene>
    <name evidence="1" type="ORF">B296_00005661</name>
</gene>
<dbReference type="PANTHER" id="PTHR13523:SF2">
    <property type="entry name" value="COILED-COIL-HELIX-COILED-COIL-HELIX DOMAIN CONTAINING 2, ISOFORM A-RELATED"/>
    <property type="match status" value="1"/>
</dbReference>
<comment type="caution">
    <text evidence="1">The sequence shown here is derived from an EMBL/GenBank/DDBJ whole genome shotgun (WGS) entry which is preliminary data.</text>
</comment>
<dbReference type="GO" id="GO:0007005">
    <property type="term" value="P:mitochondrion organization"/>
    <property type="evidence" value="ECO:0007669"/>
    <property type="project" value="InterPro"/>
</dbReference>
<dbReference type="Proteomes" id="UP000287651">
    <property type="component" value="Unassembled WGS sequence"/>
</dbReference>
<dbReference type="InterPro" id="IPR055304">
    <property type="entry name" value="CHCHD2/10-like"/>
</dbReference>
<accession>A0A427AVD7</accession>
<evidence type="ECO:0000313" key="2">
    <source>
        <dbReference type="Proteomes" id="UP000287651"/>
    </source>
</evidence>
<dbReference type="GO" id="GO:0005634">
    <property type="term" value="C:nucleus"/>
    <property type="evidence" value="ECO:0007669"/>
    <property type="project" value="TreeGrafter"/>
</dbReference>
<dbReference type="PANTHER" id="PTHR13523">
    <property type="entry name" value="COILED-COIL-HELIX-COILED-COIL-HELIX DOMAIN CONTAINING 2/NUR77"/>
    <property type="match status" value="1"/>
</dbReference>
<sequence length="139" mass="15207">MFSFCCSSLCTTTSSRSRRISSWRNWCHHSRWLLLFRSVGIAFGTGSAIAHRAVDSVLGPRTIQHEMVAPPAPAATAAPASSSIGSDACNTHSKAFQDVSALISLMFAENTKFDIMKYGFTYLWAMALVVKFKCLLHVG</sequence>